<dbReference type="InterPro" id="IPR006603">
    <property type="entry name" value="PQ-loop_rpt"/>
</dbReference>
<feature type="transmembrane region" description="Helical" evidence="6">
    <location>
        <begin position="76"/>
        <end position="98"/>
    </location>
</feature>
<feature type="transmembrane region" description="Helical" evidence="6">
    <location>
        <begin position="199"/>
        <end position="215"/>
    </location>
</feature>
<dbReference type="Proteomes" id="UP000887574">
    <property type="component" value="Unplaced"/>
</dbReference>
<evidence type="ECO:0000313" key="7">
    <source>
        <dbReference type="Proteomes" id="UP000887574"/>
    </source>
</evidence>
<protein>
    <submittedName>
        <fullName evidence="8">Lysosomal amino acid transporter 1</fullName>
    </submittedName>
</protein>
<comment type="similarity">
    <text evidence="5">Belongs to the laat-1 family.</text>
</comment>
<dbReference type="WBParaSite" id="jg1598.3">
    <property type="protein sequence ID" value="jg1598.3"/>
    <property type="gene ID" value="jg1598"/>
</dbReference>
<feature type="transmembrane region" description="Helical" evidence="6">
    <location>
        <begin position="49"/>
        <end position="70"/>
    </location>
</feature>
<dbReference type="GO" id="GO:0015174">
    <property type="term" value="F:basic amino acid transmembrane transporter activity"/>
    <property type="evidence" value="ECO:0007669"/>
    <property type="project" value="TreeGrafter"/>
</dbReference>
<feature type="transmembrane region" description="Helical" evidence="6">
    <location>
        <begin position="110"/>
        <end position="132"/>
    </location>
</feature>
<evidence type="ECO:0000256" key="2">
    <source>
        <dbReference type="ARBA" id="ARBA00022692"/>
    </source>
</evidence>
<dbReference type="SMART" id="SM00679">
    <property type="entry name" value="CTNS"/>
    <property type="match status" value="1"/>
</dbReference>
<dbReference type="InterPro" id="IPR051415">
    <property type="entry name" value="LAAT-1"/>
</dbReference>
<name>A0A915D583_9BILA</name>
<dbReference type="PANTHER" id="PTHR16201:SF34">
    <property type="entry name" value="LYSOSOMAL AMINO ACID TRANSPORTER 1"/>
    <property type="match status" value="1"/>
</dbReference>
<feature type="transmembrane region" description="Helical" evidence="6">
    <location>
        <begin position="169"/>
        <end position="192"/>
    </location>
</feature>
<comment type="subcellular location">
    <subcellularLocation>
        <location evidence="1">Membrane</location>
        <topology evidence="1">Multi-pass membrane protein</topology>
    </subcellularLocation>
</comment>
<sequence length="269" mass="30833">MDYASVRRLCGHKLENCWLFRWHYISVSMAHPLFPQLYENYRTKRCEGLSIFFLMFWMIGDTCNMIGAVLTHQQPLQQIIGVYYILQDMVLLSQYVYYTKVYHANRQNMMVGSTIVVPVFLFGFFGLSSFFAPGQSFSSLEMHIPSGSRLLSSEPSLQIPPIFESYTDVAGYVIGSIAALCYFAGPVFAMFYIIVAANLTYGVSVLLESTGWIYTLRHLPWLAGSLGCCFFDIVMIVQYYYYMRKNSAAMNVMTDEREGLLEEGDDHED</sequence>
<dbReference type="AlphaFoldDB" id="A0A915D583"/>
<keyword evidence="4 6" id="KW-0472">Membrane</keyword>
<reference evidence="8" key="1">
    <citation type="submission" date="2022-11" db="UniProtKB">
        <authorList>
            <consortium name="WormBaseParasite"/>
        </authorList>
    </citation>
    <scope>IDENTIFICATION</scope>
</reference>
<evidence type="ECO:0000256" key="1">
    <source>
        <dbReference type="ARBA" id="ARBA00004141"/>
    </source>
</evidence>
<keyword evidence="2 6" id="KW-0812">Transmembrane</keyword>
<evidence type="ECO:0000256" key="5">
    <source>
        <dbReference type="ARBA" id="ARBA00038039"/>
    </source>
</evidence>
<keyword evidence="3 6" id="KW-1133">Transmembrane helix</keyword>
<dbReference type="Pfam" id="PF04193">
    <property type="entry name" value="PQ-loop"/>
    <property type="match status" value="1"/>
</dbReference>
<dbReference type="GO" id="GO:0098852">
    <property type="term" value="C:lytic vacuole membrane"/>
    <property type="evidence" value="ECO:0007669"/>
    <property type="project" value="UniProtKB-ARBA"/>
</dbReference>
<feature type="transmembrane region" description="Helical" evidence="6">
    <location>
        <begin position="221"/>
        <end position="242"/>
    </location>
</feature>
<evidence type="ECO:0000256" key="3">
    <source>
        <dbReference type="ARBA" id="ARBA00022989"/>
    </source>
</evidence>
<dbReference type="FunFam" id="1.20.1280.290:FF:000009">
    <property type="entry name" value="PQ loop repeat family protein"/>
    <property type="match status" value="1"/>
</dbReference>
<organism evidence="7 8">
    <name type="scientific">Ditylenchus dipsaci</name>
    <dbReference type="NCBI Taxonomy" id="166011"/>
    <lineage>
        <taxon>Eukaryota</taxon>
        <taxon>Metazoa</taxon>
        <taxon>Ecdysozoa</taxon>
        <taxon>Nematoda</taxon>
        <taxon>Chromadorea</taxon>
        <taxon>Rhabditida</taxon>
        <taxon>Tylenchina</taxon>
        <taxon>Tylenchomorpha</taxon>
        <taxon>Sphaerularioidea</taxon>
        <taxon>Anguinidae</taxon>
        <taxon>Anguininae</taxon>
        <taxon>Ditylenchus</taxon>
    </lineage>
</organism>
<dbReference type="PANTHER" id="PTHR16201">
    <property type="entry name" value="SEVEN TRANSMEMBRANE PROTEIN 1-RELATED"/>
    <property type="match status" value="1"/>
</dbReference>
<proteinExistence type="inferred from homology"/>
<keyword evidence="7" id="KW-1185">Reference proteome</keyword>
<evidence type="ECO:0000256" key="4">
    <source>
        <dbReference type="ARBA" id="ARBA00023136"/>
    </source>
</evidence>
<accession>A0A915D583</accession>
<evidence type="ECO:0000256" key="6">
    <source>
        <dbReference type="SAM" id="Phobius"/>
    </source>
</evidence>
<evidence type="ECO:0000313" key="8">
    <source>
        <dbReference type="WBParaSite" id="jg1598.3"/>
    </source>
</evidence>
<dbReference type="Gene3D" id="1.20.1280.290">
    <property type="match status" value="1"/>
</dbReference>